<proteinExistence type="predicted"/>
<organism evidence="2 3">
    <name type="scientific">Aureobasidium melanogenum</name>
    <name type="common">Aureobasidium pullulans var. melanogenum</name>
    <dbReference type="NCBI Taxonomy" id="46634"/>
    <lineage>
        <taxon>Eukaryota</taxon>
        <taxon>Fungi</taxon>
        <taxon>Dikarya</taxon>
        <taxon>Ascomycota</taxon>
        <taxon>Pezizomycotina</taxon>
        <taxon>Dothideomycetes</taxon>
        <taxon>Dothideomycetidae</taxon>
        <taxon>Dothideales</taxon>
        <taxon>Saccotheciaceae</taxon>
        <taxon>Aureobasidium</taxon>
    </lineage>
</organism>
<evidence type="ECO:0000313" key="2">
    <source>
        <dbReference type="EMBL" id="KAG9664521.1"/>
    </source>
</evidence>
<feature type="non-terminal residue" evidence="2">
    <location>
        <position position="65"/>
    </location>
</feature>
<dbReference type="EMBL" id="JAHFXF010001690">
    <property type="protein sequence ID" value="KAG9664521.1"/>
    <property type="molecule type" value="Genomic_DNA"/>
</dbReference>
<accession>A0A9P8DXX2</accession>
<evidence type="ECO:0000256" key="1">
    <source>
        <dbReference type="SAM" id="MobiDB-lite"/>
    </source>
</evidence>
<sequence>MDTSTAPETKQAQQQPRARRPHRPRKDYTNLDTVFESLDDLKTALRQYMDNATTPDALPQYVSCA</sequence>
<evidence type="ECO:0000313" key="3">
    <source>
        <dbReference type="Proteomes" id="UP000779574"/>
    </source>
</evidence>
<dbReference type="Proteomes" id="UP000779574">
    <property type="component" value="Unassembled WGS sequence"/>
</dbReference>
<comment type="caution">
    <text evidence="2">The sequence shown here is derived from an EMBL/GenBank/DDBJ whole genome shotgun (WGS) entry which is preliminary data.</text>
</comment>
<reference evidence="2" key="1">
    <citation type="journal article" date="2021" name="J Fungi (Basel)">
        <title>Virulence traits and population genomics of the black yeast Aureobasidium melanogenum.</title>
        <authorList>
            <person name="Cernosa A."/>
            <person name="Sun X."/>
            <person name="Gostincar C."/>
            <person name="Fang C."/>
            <person name="Gunde-Cimerman N."/>
            <person name="Song Z."/>
        </authorList>
    </citation>
    <scope>NUCLEOTIDE SEQUENCE</scope>
    <source>
        <strain evidence="2">EXF-9911</strain>
    </source>
</reference>
<dbReference type="AlphaFoldDB" id="A0A9P8DXX2"/>
<feature type="region of interest" description="Disordered" evidence="1">
    <location>
        <begin position="1"/>
        <end position="30"/>
    </location>
</feature>
<reference evidence="2" key="2">
    <citation type="submission" date="2021-08" db="EMBL/GenBank/DDBJ databases">
        <authorList>
            <person name="Gostincar C."/>
            <person name="Sun X."/>
            <person name="Song Z."/>
            <person name="Gunde-Cimerman N."/>
        </authorList>
    </citation>
    <scope>NUCLEOTIDE SEQUENCE</scope>
    <source>
        <strain evidence="2">EXF-9911</strain>
    </source>
</reference>
<name>A0A9P8DXX2_AURME</name>
<gene>
    <name evidence="2" type="ORF">KCU76_g18656</name>
</gene>
<feature type="compositionally biased region" description="Polar residues" evidence="1">
    <location>
        <begin position="1"/>
        <end position="10"/>
    </location>
</feature>
<protein>
    <submittedName>
        <fullName evidence="2">Uncharacterized protein</fullName>
    </submittedName>
</protein>